<gene>
    <name evidence="1" type="ORF">KDA27_27210</name>
</gene>
<reference evidence="1" key="2">
    <citation type="journal article" date="2021" name="Microbiome">
        <title>Successional dynamics and alternative stable states in a saline activated sludge microbial community over 9 years.</title>
        <authorList>
            <person name="Wang Y."/>
            <person name="Ye J."/>
            <person name="Ju F."/>
            <person name="Liu L."/>
            <person name="Boyd J.A."/>
            <person name="Deng Y."/>
            <person name="Parks D.H."/>
            <person name="Jiang X."/>
            <person name="Yin X."/>
            <person name="Woodcroft B.J."/>
            <person name="Tyson G.W."/>
            <person name="Hugenholtz P."/>
            <person name="Polz M.F."/>
            <person name="Zhang T."/>
        </authorList>
    </citation>
    <scope>NUCLEOTIDE SEQUENCE</scope>
    <source>
        <strain evidence="1">HKST-UBA02</strain>
    </source>
</reference>
<name>A0A956SHD1_UNCEI</name>
<organism evidence="1 2">
    <name type="scientific">Eiseniibacteriota bacterium</name>
    <dbReference type="NCBI Taxonomy" id="2212470"/>
    <lineage>
        <taxon>Bacteria</taxon>
        <taxon>Candidatus Eiseniibacteriota</taxon>
    </lineage>
</organism>
<feature type="non-terminal residue" evidence="1">
    <location>
        <position position="778"/>
    </location>
</feature>
<dbReference type="EMBL" id="JAGQHS010000372">
    <property type="protein sequence ID" value="MCA9759514.1"/>
    <property type="molecule type" value="Genomic_DNA"/>
</dbReference>
<evidence type="ECO:0000313" key="2">
    <source>
        <dbReference type="Proteomes" id="UP000739538"/>
    </source>
</evidence>
<dbReference type="AlphaFoldDB" id="A0A956SHD1"/>
<dbReference type="Proteomes" id="UP000739538">
    <property type="component" value="Unassembled WGS sequence"/>
</dbReference>
<evidence type="ECO:0000313" key="1">
    <source>
        <dbReference type="EMBL" id="MCA9759514.1"/>
    </source>
</evidence>
<reference evidence="1" key="1">
    <citation type="submission" date="2020-04" db="EMBL/GenBank/DDBJ databases">
        <authorList>
            <person name="Zhang T."/>
        </authorList>
    </citation>
    <scope>NUCLEOTIDE SEQUENCE</scope>
    <source>
        <strain evidence="1">HKST-UBA02</strain>
    </source>
</reference>
<protein>
    <submittedName>
        <fullName evidence="1">Uncharacterized protein</fullName>
    </submittedName>
</protein>
<comment type="caution">
    <text evidence="1">The sequence shown here is derived from an EMBL/GenBank/DDBJ whole genome shotgun (WGS) entry which is preliminary data.</text>
</comment>
<sequence>MTAVSRYGSHFVEVDEDGTFSASLPEGAFHLELDVRYADLQRILYVGESGTSTHQPIRWIEIGAREEPKRIDVVLGSLQVRVQAPDEWEGDVVRLLIGASDDVRATVSNGEALLFDPCVPAGEQQVVILNPDYRVYYPGTYDPYAASSILVAPTERTDLDFDLSSPARLHCRIEGGVDLSLRLDSAGILLGTYPLGSDPDVVIPLYHEGSIEARLYDSAVSVDLSLLPEYAGIEVVRGATTDLFVANWDIAVEADLPSWRDRESALLTFHPADGGSPITRSLRYLPEGFVTMVPPGAYRIHIEPMVDCGRVWLSTWYPDAASEDDGAVVDISDDSDSRRLRFDLREAARIEGQVRVTGGQVGVPGGVYVVSDPDGGFDCSTYVGSAGDGRFVVDGLESGTYWCRFLTTWLGETIDLWYPGVTSLEDATPLVLGEGAVLRDIDFWVEQGPYEALLYLSGSRFVEPMRKNATLRSRSRLRCLGELPMNRVQAFTVPLLLIYALATAIWLGCGEESTRAPSDQAKIRVELSPWNEHSVDMTVEAIPYPPHGSGFPYETTTTGGVADLYLVPGDYLIRLENGGYLSPSGEVSLRDESVFHVEAGDARVLEARCATVVLDVRDGAAGLQLGPDEIEGTFLFTTPAAYFVARAYEVDNRLVADNLAIGTYFVRYKPATEDRFIDVQQSYDVTAEPGEEYEFPLIRSGYVEIRWTTPLPEEFDCQYAVEWFSEGEFRRNGVVTGTGDRLVFGGFAAGDGVGGLDSRFEWRSNAGASVVLSSSYLF</sequence>
<proteinExistence type="predicted"/>
<accession>A0A956SHD1</accession>